<keyword evidence="1" id="KW-0472">Membrane</keyword>
<reference evidence="2" key="1">
    <citation type="submission" date="2016-07" db="EMBL/GenBank/DDBJ databases">
        <authorList>
            <person name="Kauffman K."/>
            <person name="Arevalo P."/>
            <person name="Polz M.F."/>
        </authorList>
    </citation>
    <scope>NUCLEOTIDE SEQUENCE</scope>
    <source>
        <strain evidence="2">10N.222.46.E12</strain>
    </source>
</reference>
<protein>
    <submittedName>
        <fullName evidence="2">Uncharacterized protein</fullName>
    </submittedName>
</protein>
<comment type="caution">
    <text evidence="2">The sequence shown here is derived from an EMBL/GenBank/DDBJ whole genome shotgun (WGS) entry which is preliminary data.</text>
</comment>
<evidence type="ECO:0000256" key="1">
    <source>
        <dbReference type="SAM" id="Phobius"/>
    </source>
</evidence>
<evidence type="ECO:0000313" key="2">
    <source>
        <dbReference type="EMBL" id="PMP28149.1"/>
    </source>
</evidence>
<dbReference type="AlphaFoldDB" id="A0A7Z1MHW2"/>
<keyword evidence="1" id="KW-1133">Transmembrane helix</keyword>
<accession>A0A7Z1MHW2</accession>
<gene>
    <name evidence="2" type="ORF">BCS90_20110</name>
</gene>
<keyword evidence="1" id="KW-0812">Transmembrane</keyword>
<reference evidence="2" key="2">
    <citation type="journal article" date="2018" name="Nature">
        <title>A major lineage of non-tailed dsDNA viruses as unrecognized killers of marine bacteria.</title>
        <authorList>
            <person name="Kauffman K.M."/>
            <person name="Hussain F.A."/>
            <person name="Yang J."/>
            <person name="Arevalo P."/>
            <person name="Brown J.M."/>
            <person name="Chang W.K."/>
            <person name="VanInsberghe D."/>
            <person name="Elsherbini J."/>
            <person name="Sharma R.S."/>
            <person name="Cutler M.B."/>
            <person name="Kelly L."/>
            <person name="Polz M.F."/>
        </authorList>
    </citation>
    <scope>NUCLEOTIDE SEQUENCE</scope>
    <source>
        <strain evidence="2">10N.222.46.E12</strain>
    </source>
</reference>
<dbReference type="EMBL" id="MDBS01000032">
    <property type="protein sequence ID" value="PMP28149.1"/>
    <property type="molecule type" value="Genomic_DNA"/>
</dbReference>
<proteinExistence type="predicted"/>
<feature type="transmembrane region" description="Helical" evidence="1">
    <location>
        <begin position="75"/>
        <end position="99"/>
    </location>
</feature>
<organism evidence="2">
    <name type="scientific">Vibrio cyclitrophicus</name>
    <dbReference type="NCBI Taxonomy" id="47951"/>
    <lineage>
        <taxon>Bacteria</taxon>
        <taxon>Pseudomonadati</taxon>
        <taxon>Pseudomonadota</taxon>
        <taxon>Gammaproteobacteria</taxon>
        <taxon>Vibrionales</taxon>
        <taxon>Vibrionaceae</taxon>
        <taxon>Vibrio</taxon>
    </lineage>
</organism>
<name>A0A7Z1MHW2_9VIBR</name>
<feature type="transmembrane region" description="Helical" evidence="1">
    <location>
        <begin position="32"/>
        <end position="54"/>
    </location>
</feature>
<sequence length="101" mass="11640">MIRLADKNVVVPHWHIPLMTVFCLGVGVFTEFIWLTGIGIFFAGLQFSIVLPIWQDLKTDKDAQYLRFMRATKVFTFWYWFIPIAAILVAVGAVIQHLLLT</sequence>
<dbReference type="RefSeq" id="WP_081230292.1">
    <property type="nucleotide sequence ID" value="NZ_CP170591.1"/>
</dbReference>